<dbReference type="EMBL" id="SJPV01000010">
    <property type="protein sequence ID" value="TWU33292.1"/>
    <property type="molecule type" value="Genomic_DNA"/>
</dbReference>
<dbReference type="GO" id="GO:0009378">
    <property type="term" value="F:four-way junction helicase activity"/>
    <property type="evidence" value="ECO:0007669"/>
    <property type="project" value="TreeGrafter"/>
</dbReference>
<dbReference type="GO" id="GO:0005694">
    <property type="term" value="C:chromosome"/>
    <property type="evidence" value="ECO:0007669"/>
    <property type="project" value="TreeGrafter"/>
</dbReference>
<organism evidence="7 8">
    <name type="scientific">Novipirellula artificiosorum</name>
    <dbReference type="NCBI Taxonomy" id="2528016"/>
    <lineage>
        <taxon>Bacteria</taxon>
        <taxon>Pseudomonadati</taxon>
        <taxon>Planctomycetota</taxon>
        <taxon>Planctomycetia</taxon>
        <taxon>Pirellulales</taxon>
        <taxon>Pirellulaceae</taxon>
        <taxon>Novipirellula</taxon>
    </lineage>
</organism>
<dbReference type="InterPro" id="IPR004589">
    <property type="entry name" value="DNA_helicase_ATP-dep_RecQ"/>
</dbReference>
<sequence length="481" mass="55611">MESIDDLLRRYYGHATFRPDQREVIEHVLSKRHAMVIMPTGMGKSVCYQIPALTIDEASDEIVLVLSPLVALMHDQVTSLQAKGIDATYINSSLDRVDRERRYEAIARGKHPLLYVTPERFRKNEFRDCIGRRRVKLLAIDEAHCVSQWGHDFRPDYSRVGEIREQLGFPTTITLTATATAECRHDIYRQIGIDPSDIRLFYQGIERPNLSLDVQPVLGDDEKLAAMLDCFSDPTYRGGSVVVYFSLIKTLNRFSDDLLRRGIEHDCYHGDLNRRHRREVQDRFMRGDGDRVLATNAFGMGIDKEDIRMVIHAETPGSIESYYQEVGRAGRDNQPSRCVWLYDQQDLMTQMQFIEWSNPDAEFYGRLYDTLVEQNEPCKAFGMEWLNDRLQRLSRHDHRLATAIAMLDRTGVVAGPQPPRCFDVLTELPPQFKSDETLEEKKRRDQTRLYAMVQLAAEQGDRKAFLTRYFEGSPQQDYVDA</sequence>
<dbReference type="FunFam" id="3.40.50.300:FF:001389">
    <property type="entry name" value="ATP-dependent DNA helicase RecQ"/>
    <property type="match status" value="1"/>
</dbReference>
<name>A0A5C6D8M6_9BACT</name>
<dbReference type="SUPFAM" id="SSF52540">
    <property type="entry name" value="P-loop containing nucleoside triphosphate hydrolases"/>
    <property type="match status" value="1"/>
</dbReference>
<accession>A0A5C6D8M6</accession>
<keyword evidence="3 7" id="KW-0347">Helicase</keyword>
<dbReference type="SMART" id="SM00487">
    <property type="entry name" value="DEXDc"/>
    <property type="match status" value="1"/>
</dbReference>
<proteinExistence type="predicted"/>
<dbReference type="GO" id="GO:0006281">
    <property type="term" value="P:DNA repair"/>
    <property type="evidence" value="ECO:0007669"/>
    <property type="project" value="TreeGrafter"/>
</dbReference>
<dbReference type="InterPro" id="IPR001650">
    <property type="entry name" value="Helicase_C-like"/>
</dbReference>
<protein>
    <submittedName>
        <fullName evidence="7">ATP-dependent DNA helicase RecQ</fullName>
        <ecNumber evidence="7">3.6.4.12</ecNumber>
    </submittedName>
</protein>
<keyword evidence="2 7" id="KW-0378">Hydrolase</keyword>
<dbReference type="Pfam" id="PF00271">
    <property type="entry name" value="Helicase_C"/>
    <property type="match status" value="1"/>
</dbReference>
<evidence type="ECO:0000256" key="3">
    <source>
        <dbReference type="ARBA" id="ARBA00022806"/>
    </source>
</evidence>
<evidence type="ECO:0000256" key="1">
    <source>
        <dbReference type="ARBA" id="ARBA00022741"/>
    </source>
</evidence>
<dbReference type="NCBIfam" id="TIGR00614">
    <property type="entry name" value="recQ_fam"/>
    <property type="match status" value="1"/>
</dbReference>
<keyword evidence="8" id="KW-1185">Reference proteome</keyword>
<dbReference type="PROSITE" id="PS51194">
    <property type="entry name" value="HELICASE_CTER"/>
    <property type="match status" value="1"/>
</dbReference>
<keyword evidence="1" id="KW-0547">Nucleotide-binding</keyword>
<dbReference type="OrthoDB" id="9763310at2"/>
<dbReference type="GO" id="GO:0005524">
    <property type="term" value="F:ATP binding"/>
    <property type="evidence" value="ECO:0007669"/>
    <property type="project" value="UniProtKB-KW"/>
</dbReference>
<dbReference type="RefSeq" id="WP_146529597.1">
    <property type="nucleotide sequence ID" value="NZ_SJPV01000010.1"/>
</dbReference>
<dbReference type="InterPro" id="IPR014001">
    <property type="entry name" value="Helicase_ATP-bd"/>
</dbReference>
<dbReference type="InterPro" id="IPR011545">
    <property type="entry name" value="DEAD/DEAH_box_helicase_dom"/>
</dbReference>
<dbReference type="GO" id="GO:0003676">
    <property type="term" value="F:nucleic acid binding"/>
    <property type="evidence" value="ECO:0007669"/>
    <property type="project" value="InterPro"/>
</dbReference>
<comment type="caution">
    <text evidence="7">The sequence shown here is derived from an EMBL/GenBank/DDBJ whole genome shotgun (WGS) entry which is preliminary data.</text>
</comment>
<dbReference type="Proteomes" id="UP000319143">
    <property type="component" value="Unassembled WGS sequence"/>
</dbReference>
<gene>
    <name evidence="7" type="primary">recQ_2</name>
    <name evidence="7" type="ORF">Poly41_50440</name>
</gene>
<dbReference type="CDD" id="cd17920">
    <property type="entry name" value="DEXHc_RecQ"/>
    <property type="match status" value="1"/>
</dbReference>
<evidence type="ECO:0000259" key="6">
    <source>
        <dbReference type="PROSITE" id="PS51194"/>
    </source>
</evidence>
<dbReference type="Pfam" id="PF00270">
    <property type="entry name" value="DEAD"/>
    <property type="match status" value="1"/>
</dbReference>
<dbReference type="Gene3D" id="3.40.50.300">
    <property type="entry name" value="P-loop containing nucleotide triphosphate hydrolases"/>
    <property type="match status" value="2"/>
</dbReference>
<keyword evidence="4" id="KW-0067">ATP-binding</keyword>
<dbReference type="PROSITE" id="PS51192">
    <property type="entry name" value="HELICASE_ATP_BIND_1"/>
    <property type="match status" value="1"/>
</dbReference>
<evidence type="ECO:0000259" key="5">
    <source>
        <dbReference type="PROSITE" id="PS51192"/>
    </source>
</evidence>
<evidence type="ECO:0000256" key="2">
    <source>
        <dbReference type="ARBA" id="ARBA00022801"/>
    </source>
</evidence>
<dbReference type="InterPro" id="IPR027417">
    <property type="entry name" value="P-loop_NTPase"/>
</dbReference>
<reference evidence="7 8" key="1">
    <citation type="submission" date="2019-02" db="EMBL/GenBank/DDBJ databases">
        <title>Deep-cultivation of Planctomycetes and their phenomic and genomic characterization uncovers novel biology.</title>
        <authorList>
            <person name="Wiegand S."/>
            <person name="Jogler M."/>
            <person name="Boedeker C."/>
            <person name="Pinto D."/>
            <person name="Vollmers J."/>
            <person name="Rivas-Marin E."/>
            <person name="Kohn T."/>
            <person name="Peeters S.H."/>
            <person name="Heuer A."/>
            <person name="Rast P."/>
            <person name="Oberbeckmann S."/>
            <person name="Bunk B."/>
            <person name="Jeske O."/>
            <person name="Meyerdierks A."/>
            <person name="Storesund J.E."/>
            <person name="Kallscheuer N."/>
            <person name="Luecker S."/>
            <person name="Lage O.M."/>
            <person name="Pohl T."/>
            <person name="Merkel B.J."/>
            <person name="Hornburger P."/>
            <person name="Mueller R.-W."/>
            <person name="Bruemmer F."/>
            <person name="Labrenz M."/>
            <person name="Spormann A.M."/>
            <person name="Op Den Camp H."/>
            <person name="Overmann J."/>
            <person name="Amann R."/>
            <person name="Jetten M.S.M."/>
            <person name="Mascher T."/>
            <person name="Medema M.H."/>
            <person name="Devos D.P."/>
            <person name="Kaster A.-K."/>
            <person name="Ovreas L."/>
            <person name="Rohde M."/>
            <person name="Galperin M.Y."/>
            <person name="Jogler C."/>
        </authorList>
    </citation>
    <scope>NUCLEOTIDE SEQUENCE [LARGE SCALE GENOMIC DNA]</scope>
    <source>
        <strain evidence="7 8">Poly41</strain>
    </source>
</reference>
<dbReference type="PANTHER" id="PTHR13710:SF150">
    <property type="entry name" value="ATP-DEPENDENT DNA HELICASE RECQ"/>
    <property type="match status" value="1"/>
</dbReference>
<evidence type="ECO:0000313" key="7">
    <source>
        <dbReference type="EMBL" id="TWU33292.1"/>
    </source>
</evidence>
<dbReference type="GO" id="GO:0006310">
    <property type="term" value="P:DNA recombination"/>
    <property type="evidence" value="ECO:0007669"/>
    <property type="project" value="InterPro"/>
</dbReference>
<evidence type="ECO:0000256" key="4">
    <source>
        <dbReference type="ARBA" id="ARBA00022840"/>
    </source>
</evidence>
<evidence type="ECO:0000313" key="8">
    <source>
        <dbReference type="Proteomes" id="UP000319143"/>
    </source>
</evidence>
<dbReference type="SMART" id="SM00490">
    <property type="entry name" value="HELICc"/>
    <property type="match status" value="1"/>
</dbReference>
<feature type="domain" description="Helicase ATP-binding" evidence="5">
    <location>
        <begin position="25"/>
        <end position="197"/>
    </location>
</feature>
<dbReference type="GO" id="GO:0005737">
    <property type="term" value="C:cytoplasm"/>
    <property type="evidence" value="ECO:0007669"/>
    <property type="project" value="TreeGrafter"/>
</dbReference>
<feature type="domain" description="Helicase C-terminal" evidence="6">
    <location>
        <begin position="227"/>
        <end position="379"/>
    </location>
</feature>
<dbReference type="GO" id="GO:0016787">
    <property type="term" value="F:hydrolase activity"/>
    <property type="evidence" value="ECO:0007669"/>
    <property type="project" value="UniProtKB-KW"/>
</dbReference>
<dbReference type="AlphaFoldDB" id="A0A5C6D8M6"/>
<dbReference type="EC" id="3.6.4.12" evidence="7"/>
<dbReference type="GO" id="GO:0043138">
    <property type="term" value="F:3'-5' DNA helicase activity"/>
    <property type="evidence" value="ECO:0007669"/>
    <property type="project" value="TreeGrafter"/>
</dbReference>
<dbReference type="PANTHER" id="PTHR13710">
    <property type="entry name" value="DNA HELICASE RECQ FAMILY MEMBER"/>
    <property type="match status" value="1"/>
</dbReference>